<dbReference type="AlphaFoldDB" id="A0A2T3A3S6"/>
<keyword evidence="1" id="KW-0472">Membrane</keyword>
<feature type="transmembrane region" description="Helical" evidence="1">
    <location>
        <begin position="6"/>
        <end position="36"/>
    </location>
</feature>
<evidence type="ECO:0000256" key="1">
    <source>
        <dbReference type="SAM" id="Phobius"/>
    </source>
</evidence>
<dbReference type="InParanoid" id="A0A2T3A3S6"/>
<feature type="chain" id="PRO_5015517195" evidence="2">
    <location>
        <begin position="21"/>
        <end position="59"/>
    </location>
</feature>
<dbReference type="Proteomes" id="UP000241462">
    <property type="component" value="Unassembled WGS sequence"/>
</dbReference>
<reference evidence="3 4" key="1">
    <citation type="journal article" date="2018" name="Mycol. Prog.">
        <title>Coniella lustricola, a new species from submerged detritus.</title>
        <authorList>
            <person name="Raudabaugh D.B."/>
            <person name="Iturriaga T."/>
            <person name="Carver A."/>
            <person name="Mondo S."/>
            <person name="Pangilinan J."/>
            <person name="Lipzen A."/>
            <person name="He G."/>
            <person name="Amirebrahimi M."/>
            <person name="Grigoriev I.V."/>
            <person name="Miller A.N."/>
        </authorList>
    </citation>
    <scope>NUCLEOTIDE SEQUENCE [LARGE SCALE GENOMIC DNA]</scope>
    <source>
        <strain evidence="3 4">B22-T-1</strain>
    </source>
</reference>
<evidence type="ECO:0000313" key="4">
    <source>
        <dbReference type="Proteomes" id="UP000241462"/>
    </source>
</evidence>
<protein>
    <submittedName>
        <fullName evidence="3">Uncharacterized protein</fullName>
    </submittedName>
</protein>
<accession>A0A2T3A3S6</accession>
<keyword evidence="1" id="KW-1133">Transmembrane helix</keyword>
<evidence type="ECO:0000256" key="2">
    <source>
        <dbReference type="SAM" id="SignalP"/>
    </source>
</evidence>
<evidence type="ECO:0000313" key="3">
    <source>
        <dbReference type="EMBL" id="PSR82286.1"/>
    </source>
</evidence>
<name>A0A2T3A3S6_9PEZI</name>
<feature type="signal peptide" evidence="2">
    <location>
        <begin position="1"/>
        <end position="20"/>
    </location>
</feature>
<keyword evidence="1" id="KW-0812">Transmembrane</keyword>
<sequence>MFNLIIRLVVLVEAISVFSATSVAGQTSSLVVYAMLWPRRWLIRSRQTLPHLSRMLKPS</sequence>
<gene>
    <name evidence="3" type="ORF">BD289DRAFT_437807</name>
</gene>
<keyword evidence="2" id="KW-0732">Signal</keyword>
<proteinExistence type="predicted"/>
<organism evidence="3 4">
    <name type="scientific">Coniella lustricola</name>
    <dbReference type="NCBI Taxonomy" id="2025994"/>
    <lineage>
        <taxon>Eukaryota</taxon>
        <taxon>Fungi</taxon>
        <taxon>Dikarya</taxon>
        <taxon>Ascomycota</taxon>
        <taxon>Pezizomycotina</taxon>
        <taxon>Sordariomycetes</taxon>
        <taxon>Sordariomycetidae</taxon>
        <taxon>Diaporthales</taxon>
        <taxon>Schizoparmaceae</taxon>
        <taxon>Coniella</taxon>
    </lineage>
</organism>
<dbReference type="EMBL" id="KZ678482">
    <property type="protein sequence ID" value="PSR82286.1"/>
    <property type="molecule type" value="Genomic_DNA"/>
</dbReference>
<keyword evidence="4" id="KW-1185">Reference proteome</keyword>